<proteinExistence type="predicted"/>
<dbReference type="InterPro" id="IPR011989">
    <property type="entry name" value="ARM-like"/>
</dbReference>
<evidence type="ECO:0000313" key="3">
    <source>
        <dbReference type="EMBL" id="VEL13850.1"/>
    </source>
</evidence>
<dbReference type="PROSITE" id="PS50077">
    <property type="entry name" value="HEAT_REPEAT"/>
    <property type="match status" value="1"/>
</dbReference>
<dbReference type="InterPro" id="IPR016024">
    <property type="entry name" value="ARM-type_fold"/>
</dbReference>
<keyword evidence="4" id="KW-1185">Reference proteome</keyword>
<evidence type="ECO:0000256" key="1">
    <source>
        <dbReference type="PROSITE-ProRule" id="PRU00103"/>
    </source>
</evidence>
<dbReference type="Gene3D" id="1.25.10.10">
    <property type="entry name" value="Leucine-rich Repeat Variant"/>
    <property type="match status" value="1"/>
</dbReference>
<gene>
    <name evidence="3" type="ORF">PXEA_LOCUS7290</name>
</gene>
<protein>
    <submittedName>
        <fullName evidence="3">Uncharacterized protein</fullName>
    </submittedName>
</protein>
<feature type="repeat" description="HEAT" evidence="1">
    <location>
        <begin position="105"/>
        <end position="120"/>
    </location>
</feature>
<name>A0A3S5FCP3_9PLAT</name>
<reference evidence="3" key="1">
    <citation type="submission" date="2018-11" db="EMBL/GenBank/DDBJ databases">
        <authorList>
            <consortium name="Pathogen Informatics"/>
        </authorList>
    </citation>
    <scope>NUCLEOTIDE SEQUENCE</scope>
</reference>
<comment type="caution">
    <text evidence="3">The sequence shown here is derived from an EMBL/GenBank/DDBJ whole genome shotgun (WGS) entry which is preliminary data.</text>
</comment>
<dbReference type="AlphaFoldDB" id="A0A3S5FCP3"/>
<dbReference type="EMBL" id="CAAALY010019144">
    <property type="protein sequence ID" value="VEL13850.1"/>
    <property type="molecule type" value="Genomic_DNA"/>
</dbReference>
<accession>A0A3S5FCP3</accession>
<feature type="region of interest" description="Disordered" evidence="2">
    <location>
        <begin position="27"/>
        <end position="49"/>
    </location>
</feature>
<dbReference type="InterPro" id="IPR021133">
    <property type="entry name" value="HEAT_type_2"/>
</dbReference>
<evidence type="ECO:0000256" key="2">
    <source>
        <dbReference type="SAM" id="MobiDB-lite"/>
    </source>
</evidence>
<sequence length="120" mass="12826">MGLSESPQQQIFTRGKSKSRLCSVPTLSARRDSSSATGHTVPVAAAGDKSAPCPNTDVIHAEAILQAASRLLLHSSLLTRLAALRWIELLVEVRPRSMFARAGDLLPLLLTLVSDPADEV</sequence>
<dbReference type="SUPFAM" id="SSF48371">
    <property type="entry name" value="ARM repeat"/>
    <property type="match status" value="1"/>
</dbReference>
<dbReference type="Proteomes" id="UP000784294">
    <property type="component" value="Unassembled WGS sequence"/>
</dbReference>
<organism evidence="3 4">
    <name type="scientific">Protopolystoma xenopodis</name>
    <dbReference type="NCBI Taxonomy" id="117903"/>
    <lineage>
        <taxon>Eukaryota</taxon>
        <taxon>Metazoa</taxon>
        <taxon>Spiralia</taxon>
        <taxon>Lophotrochozoa</taxon>
        <taxon>Platyhelminthes</taxon>
        <taxon>Monogenea</taxon>
        <taxon>Polyopisthocotylea</taxon>
        <taxon>Polystomatidea</taxon>
        <taxon>Polystomatidae</taxon>
        <taxon>Protopolystoma</taxon>
    </lineage>
</organism>
<evidence type="ECO:0000313" key="4">
    <source>
        <dbReference type="Proteomes" id="UP000784294"/>
    </source>
</evidence>